<dbReference type="CDD" id="cd04301">
    <property type="entry name" value="NAT_SF"/>
    <property type="match status" value="1"/>
</dbReference>
<proteinExistence type="predicted"/>
<dbReference type="AlphaFoldDB" id="A0AAV9HJC5"/>
<sequence length="535" mass="59700">MSFPVHLMNQTGSPEMAAKKQQQHISVIHDSQSYLPLSKPLKDGDLILLLTPATVPDITACRKDPKALTSDPFEPLGRALARRHPWVRHVPYLPRNGITGTHVVHIRLASVVIFVISGPPGEGQTSQVSLAEITRGVCENRPQVILACCDVSELGGLDKSFPAIVQIPGFAPPDLEAAAAVLFGEPTTPKPSSPSGPNVHNLLVAPKLWTSQVFDPHRDLDGAYELWRQCFPECLHLNRFLFQSLLQRDGYAMHYVVREAGTSQLLGFCATYTTYADSGGERLIGSLAALLVRPSYRQRGIGLSLHNFALRQLARTRGVSRLQLGSTFPRLFYGLPLDTPYEDWFRRRDWPIALGCSSAQEVSDWILRFEDWQPSLLPPTTVKFRQCEFHEFDKVLQLVETQPSDENTVGWYDQYAKFVNTMNIRDIILGLDGDNIVAAAMTYVKNSGSPVAEDLPWASMIGDDVGGVTCICTSDMVKKDELMFNLLDCCVGTLKEQGMTRLFIDAVKGSNEDFRSMGFQKWATYRDVWREAQKM</sequence>
<dbReference type="FunFam" id="3.40.630.30:FF:000233">
    <property type="entry name" value="Uncharacterized protein 9G6.260"/>
    <property type="match status" value="1"/>
</dbReference>
<dbReference type="Gene3D" id="3.40.630.30">
    <property type="match status" value="1"/>
</dbReference>
<name>A0AAV9HJC5_9PEZI</name>
<dbReference type="PROSITE" id="PS51186">
    <property type="entry name" value="GNAT"/>
    <property type="match status" value="1"/>
</dbReference>
<reference evidence="2" key="2">
    <citation type="submission" date="2023-06" db="EMBL/GenBank/DDBJ databases">
        <authorList>
            <consortium name="Lawrence Berkeley National Laboratory"/>
            <person name="Mondo S.J."/>
            <person name="Hensen N."/>
            <person name="Bonometti L."/>
            <person name="Westerberg I."/>
            <person name="Brannstrom I.O."/>
            <person name="Guillou S."/>
            <person name="Cros-Aarteil S."/>
            <person name="Calhoun S."/>
            <person name="Haridas S."/>
            <person name="Kuo A."/>
            <person name="Pangilinan J."/>
            <person name="Riley R."/>
            <person name="Labutti K."/>
            <person name="Andreopoulos B."/>
            <person name="Lipzen A."/>
            <person name="Chen C."/>
            <person name="Yanf M."/>
            <person name="Daum C."/>
            <person name="Ng V."/>
            <person name="Clum A."/>
            <person name="Steindorff A."/>
            <person name="Ohm R."/>
            <person name="Martin F."/>
            <person name="Silar P."/>
            <person name="Natvig D."/>
            <person name="Lalanne C."/>
            <person name="Gautier V."/>
            <person name="Ament-Velasquez S.L."/>
            <person name="Kruys A."/>
            <person name="Hutchinson M.I."/>
            <person name="Powell A.J."/>
            <person name="Barry K."/>
            <person name="Miller A.N."/>
            <person name="Grigoriev I.V."/>
            <person name="Debuchy R."/>
            <person name="Gladieux P."/>
            <person name="Thoren M.H."/>
            <person name="Johannesson H."/>
        </authorList>
    </citation>
    <scope>NUCLEOTIDE SEQUENCE</scope>
    <source>
        <strain evidence="2">PSN324</strain>
    </source>
</reference>
<dbReference type="SUPFAM" id="SSF55729">
    <property type="entry name" value="Acyl-CoA N-acyltransferases (Nat)"/>
    <property type="match status" value="2"/>
</dbReference>
<dbReference type="GO" id="GO:0016747">
    <property type="term" value="F:acyltransferase activity, transferring groups other than amino-acyl groups"/>
    <property type="evidence" value="ECO:0007669"/>
    <property type="project" value="InterPro"/>
</dbReference>
<dbReference type="Proteomes" id="UP001321749">
    <property type="component" value="Unassembled WGS sequence"/>
</dbReference>
<organism evidence="2 3">
    <name type="scientific">Cladorrhinum samala</name>
    <dbReference type="NCBI Taxonomy" id="585594"/>
    <lineage>
        <taxon>Eukaryota</taxon>
        <taxon>Fungi</taxon>
        <taxon>Dikarya</taxon>
        <taxon>Ascomycota</taxon>
        <taxon>Pezizomycotina</taxon>
        <taxon>Sordariomycetes</taxon>
        <taxon>Sordariomycetidae</taxon>
        <taxon>Sordariales</taxon>
        <taxon>Podosporaceae</taxon>
        <taxon>Cladorrhinum</taxon>
    </lineage>
</organism>
<dbReference type="EMBL" id="MU865003">
    <property type="protein sequence ID" value="KAK4460825.1"/>
    <property type="molecule type" value="Genomic_DNA"/>
</dbReference>
<dbReference type="Pfam" id="PF00583">
    <property type="entry name" value="Acetyltransf_1"/>
    <property type="match status" value="1"/>
</dbReference>
<dbReference type="InterPro" id="IPR016181">
    <property type="entry name" value="Acyl_CoA_acyltransferase"/>
</dbReference>
<evidence type="ECO:0000313" key="3">
    <source>
        <dbReference type="Proteomes" id="UP001321749"/>
    </source>
</evidence>
<gene>
    <name evidence="2" type="ORF">QBC42DRAFT_100140</name>
</gene>
<protein>
    <recommendedName>
        <fullName evidence="1">N-acetyltransferase domain-containing protein</fullName>
    </recommendedName>
</protein>
<reference evidence="2" key="1">
    <citation type="journal article" date="2023" name="Mol. Phylogenet. Evol.">
        <title>Genome-scale phylogeny and comparative genomics of the fungal order Sordariales.</title>
        <authorList>
            <person name="Hensen N."/>
            <person name="Bonometti L."/>
            <person name="Westerberg I."/>
            <person name="Brannstrom I.O."/>
            <person name="Guillou S."/>
            <person name="Cros-Aarteil S."/>
            <person name="Calhoun S."/>
            <person name="Haridas S."/>
            <person name="Kuo A."/>
            <person name="Mondo S."/>
            <person name="Pangilinan J."/>
            <person name="Riley R."/>
            <person name="LaButti K."/>
            <person name="Andreopoulos B."/>
            <person name="Lipzen A."/>
            <person name="Chen C."/>
            <person name="Yan M."/>
            <person name="Daum C."/>
            <person name="Ng V."/>
            <person name="Clum A."/>
            <person name="Steindorff A."/>
            <person name="Ohm R.A."/>
            <person name="Martin F."/>
            <person name="Silar P."/>
            <person name="Natvig D.O."/>
            <person name="Lalanne C."/>
            <person name="Gautier V."/>
            <person name="Ament-Velasquez S.L."/>
            <person name="Kruys A."/>
            <person name="Hutchinson M.I."/>
            <person name="Powell A.J."/>
            <person name="Barry K."/>
            <person name="Miller A.N."/>
            <person name="Grigoriev I.V."/>
            <person name="Debuchy R."/>
            <person name="Gladieux P."/>
            <person name="Hiltunen Thoren M."/>
            <person name="Johannesson H."/>
        </authorList>
    </citation>
    <scope>NUCLEOTIDE SEQUENCE</scope>
    <source>
        <strain evidence="2">PSN324</strain>
    </source>
</reference>
<evidence type="ECO:0000313" key="2">
    <source>
        <dbReference type="EMBL" id="KAK4460825.1"/>
    </source>
</evidence>
<evidence type="ECO:0000259" key="1">
    <source>
        <dbReference type="PROSITE" id="PS51186"/>
    </source>
</evidence>
<keyword evidence="3" id="KW-1185">Reference proteome</keyword>
<dbReference type="InterPro" id="IPR000182">
    <property type="entry name" value="GNAT_dom"/>
</dbReference>
<feature type="domain" description="N-acetyltransferase" evidence="1">
    <location>
        <begin position="206"/>
        <end position="357"/>
    </location>
</feature>
<comment type="caution">
    <text evidence="2">The sequence shown here is derived from an EMBL/GenBank/DDBJ whole genome shotgun (WGS) entry which is preliminary data.</text>
</comment>
<accession>A0AAV9HJC5</accession>